<dbReference type="AlphaFoldDB" id="A0A250J9Q8"/>
<gene>
    <name evidence="3" type="ORF">CYFUS_005384</name>
</gene>
<reference evidence="3 4" key="1">
    <citation type="submission" date="2017-06" db="EMBL/GenBank/DDBJ databases">
        <title>Sequencing and comparative analysis of myxobacterial genomes.</title>
        <authorList>
            <person name="Rupp O."/>
            <person name="Goesmann A."/>
            <person name="Sogaard-Andersen L."/>
        </authorList>
    </citation>
    <scope>NUCLEOTIDE SEQUENCE [LARGE SCALE GENOMIC DNA]</scope>
    <source>
        <strain evidence="3 4">DSM 52655</strain>
    </source>
</reference>
<evidence type="ECO:0000313" key="4">
    <source>
        <dbReference type="Proteomes" id="UP000217257"/>
    </source>
</evidence>
<evidence type="ECO:0000313" key="3">
    <source>
        <dbReference type="EMBL" id="ATB39936.1"/>
    </source>
</evidence>
<evidence type="ECO:0000256" key="1">
    <source>
        <dbReference type="SAM" id="MobiDB-lite"/>
    </source>
</evidence>
<dbReference type="InterPro" id="IPR027392">
    <property type="entry name" value="TF_Znf"/>
</dbReference>
<dbReference type="Proteomes" id="UP000217257">
    <property type="component" value="Chromosome"/>
</dbReference>
<proteinExistence type="predicted"/>
<dbReference type="RefSeq" id="WP_095987898.1">
    <property type="nucleotide sequence ID" value="NZ_CP022098.1"/>
</dbReference>
<name>A0A250J9Q8_9BACT</name>
<feature type="compositionally biased region" description="Pro residues" evidence="1">
    <location>
        <begin position="108"/>
        <end position="136"/>
    </location>
</feature>
<dbReference type="KEGG" id="cfus:CYFUS_005384"/>
<protein>
    <recommendedName>
        <fullName evidence="2">Transcription factor zinc-finger domain-containing protein</fullName>
    </recommendedName>
</protein>
<dbReference type="Pfam" id="PF13453">
    <property type="entry name" value="Zn_ribbon_TFIIB"/>
    <property type="match status" value="1"/>
</dbReference>
<feature type="region of interest" description="Disordered" evidence="1">
    <location>
        <begin position="104"/>
        <end position="157"/>
    </location>
</feature>
<feature type="domain" description="Transcription factor zinc-finger" evidence="2">
    <location>
        <begin position="66"/>
        <end position="100"/>
    </location>
</feature>
<dbReference type="EMBL" id="CP022098">
    <property type="protein sequence ID" value="ATB39936.1"/>
    <property type="molecule type" value="Genomic_DNA"/>
</dbReference>
<accession>A0A250J9Q8</accession>
<evidence type="ECO:0000259" key="2">
    <source>
        <dbReference type="Pfam" id="PF13453"/>
    </source>
</evidence>
<sequence>MSLVSRCPHCAHPLEPFAATSRTGARVELARCAQCAGFWGAAGRIQDTFGEPARHQLVGGETQRSCVECRILMTPARLPSGATVEVCSACRGMFLDAGELAPLGVRETPPPAARPPPPAARPPPPPARVSPPPPPPRRARPAHTPGQPHSVEDHQESRLVVVEEAPVEPPAPGTFRCVECGQARPLREGQALRDGLACRACMKARAER</sequence>
<organism evidence="3 4">
    <name type="scientific">Cystobacter fuscus</name>
    <dbReference type="NCBI Taxonomy" id="43"/>
    <lineage>
        <taxon>Bacteria</taxon>
        <taxon>Pseudomonadati</taxon>
        <taxon>Myxococcota</taxon>
        <taxon>Myxococcia</taxon>
        <taxon>Myxococcales</taxon>
        <taxon>Cystobacterineae</taxon>
        <taxon>Archangiaceae</taxon>
        <taxon>Cystobacter</taxon>
    </lineage>
</organism>